<comment type="caution">
    <text evidence="8">The sequence shown here is derived from an EMBL/GenBank/DDBJ whole genome shotgun (WGS) entry which is preliminary data.</text>
</comment>
<accession>A0A840SLM0</accession>
<dbReference type="Pfam" id="PF01435">
    <property type="entry name" value="Peptidase_M48"/>
    <property type="match status" value="1"/>
</dbReference>
<dbReference type="Proteomes" id="UP000549457">
    <property type="component" value="Unassembled WGS sequence"/>
</dbReference>
<evidence type="ECO:0000256" key="4">
    <source>
        <dbReference type="ARBA" id="ARBA00022801"/>
    </source>
</evidence>
<keyword evidence="4" id="KW-0378">Hydrolase</keyword>
<evidence type="ECO:0000256" key="3">
    <source>
        <dbReference type="ARBA" id="ARBA00022723"/>
    </source>
</evidence>
<organism evidence="8 9">
    <name type="scientific">Amaricoccus macauensis</name>
    <dbReference type="NCBI Taxonomy" id="57001"/>
    <lineage>
        <taxon>Bacteria</taxon>
        <taxon>Pseudomonadati</taxon>
        <taxon>Pseudomonadota</taxon>
        <taxon>Alphaproteobacteria</taxon>
        <taxon>Rhodobacterales</taxon>
        <taxon>Paracoccaceae</taxon>
        <taxon>Amaricoccus</taxon>
    </lineage>
</organism>
<dbReference type="EMBL" id="JACHFM010000005">
    <property type="protein sequence ID" value="MBB5223999.1"/>
    <property type="molecule type" value="Genomic_DNA"/>
</dbReference>
<name>A0A840SLM0_9RHOB</name>
<dbReference type="InterPro" id="IPR051156">
    <property type="entry name" value="Mito/Outer_Membr_Metalloprot"/>
</dbReference>
<dbReference type="Gene3D" id="3.30.2010.10">
    <property type="entry name" value="Metalloproteases ('zincins'), catalytic domain"/>
    <property type="match status" value="1"/>
</dbReference>
<evidence type="ECO:0000313" key="9">
    <source>
        <dbReference type="Proteomes" id="UP000549457"/>
    </source>
</evidence>
<keyword evidence="6" id="KW-0482">Metalloprotease</keyword>
<dbReference type="SUPFAM" id="SSF48452">
    <property type="entry name" value="TPR-like"/>
    <property type="match status" value="1"/>
</dbReference>
<evidence type="ECO:0000256" key="1">
    <source>
        <dbReference type="ARBA" id="ARBA00001947"/>
    </source>
</evidence>
<dbReference type="GO" id="GO:0004222">
    <property type="term" value="F:metalloendopeptidase activity"/>
    <property type="evidence" value="ECO:0007669"/>
    <property type="project" value="InterPro"/>
</dbReference>
<keyword evidence="2 8" id="KW-0645">Protease</keyword>
<dbReference type="RefSeq" id="WP_184154063.1">
    <property type="nucleotide sequence ID" value="NZ_JACHFM010000005.1"/>
</dbReference>
<dbReference type="AlphaFoldDB" id="A0A840SLM0"/>
<dbReference type="PANTHER" id="PTHR22726">
    <property type="entry name" value="METALLOENDOPEPTIDASE OMA1"/>
    <property type="match status" value="1"/>
</dbReference>
<evidence type="ECO:0000256" key="5">
    <source>
        <dbReference type="ARBA" id="ARBA00022833"/>
    </source>
</evidence>
<dbReference type="GO" id="GO:0046872">
    <property type="term" value="F:metal ion binding"/>
    <property type="evidence" value="ECO:0007669"/>
    <property type="project" value="UniProtKB-KW"/>
</dbReference>
<dbReference type="GO" id="GO:0016020">
    <property type="term" value="C:membrane"/>
    <property type="evidence" value="ECO:0007669"/>
    <property type="project" value="TreeGrafter"/>
</dbReference>
<evidence type="ECO:0000313" key="8">
    <source>
        <dbReference type="EMBL" id="MBB5223999.1"/>
    </source>
</evidence>
<keyword evidence="3" id="KW-0479">Metal-binding</keyword>
<evidence type="ECO:0000259" key="7">
    <source>
        <dbReference type="Pfam" id="PF01435"/>
    </source>
</evidence>
<gene>
    <name evidence="8" type="ORF">HNP73_003960</name>
</gene>
<keyword evidence="9" id="KW-1185">Reference proteome</keyword>
<reference evidence="8 9" key="1">
    <citation type="submission" date="2020-08" db="EMBL/GenBank/DDBJ databases">
        <title>Genomic Encyclopedia of Type Strains, Phase IV (KMG-IV): sequencing the most valuable type-strain genomes for metagenomic binning, comparative biology and taxonomic classification.</title>
        <authorList>
            <person name="Goeker M."/>
        </authorList>
    </citation>
    <scope>NUCLEOTIDE SEQUENCE [LARGE SCALE GENOMIC DNA]</scope>
    <source>
        <strain evidence="8 9">DSM 101730</strain>
    </source>
</reference>
<dbReference type="InterPro" id="IPR001915">
    <property type="entry name" value="Peptidase_M48"/>
</dbReference>
<sequence>MSHEIRSRATEALRRWLMGGLVLLAAIVVALPAAAQSLIRDAEIEQTLQRLAYPLFRAAAVSPSTVRIYIVNDPEPNAFVAGGSNIFVNTGLLTELGSMDEVQAVIAHELGHLTGGHQVTRGESLAGAKTFGVLGMIGAAAATVAGSPEAGLAIMAGSSQAAMRNLLAHTRAEEAAADQSGLRYLSAAGADPDAMLRVLDHFRGQDAMLGGYNVDAYARSHPLWSERISLIEERVAKLPKGKPPSPEDDYWYRRMVAKLEAFLSSPATTLRAYPDGDTSEAARLARAVAWHRRPDPAKAVAAIDALIAIRPDDPWYNELKGQFLLETGRAAPAAAAYRRAAELAPDEPLVLAGLGRALLNEDGPDAATEARKVLARAQSLDRVGDPGMLRDLALAEARLGNDGAAALATAERFSLMSDWRDAARNAQRASDLLPYGSPGWQRAQDLVTISTRALKSSRKP</sequence>
<dbReference type="CDD" id="cd07324">
    <property type="entry name" value="M48C_Oma1-like"/>
    <property type="match status" value="1"/>
</dbReference>
<feature type="domain" description="Peptidase M48" evidence="7">
    <location>
        <begin position="40"/>
        <end position="234"/>
    </location>
</feature>
<comment type="cofactor">
    <cofactor evidence="1">
        <name>Zn(2+)</name>
        <dbReference type="ChEBI" id="CHEBI:29105"/>
    </cofactor>
</comment>
<keyword evidence="5" id="KW-0862">Zinc</keyword>
<evidence type="ECO:0000256" key="2">
    <source>
        <dbReference type="ARBA" id="ARBA00022670"/>
    </source>
</evidence>
<proteinExistence type="predicted"/>
<dbReference type="InterPro" id="IPR011990">
    <property type="entry name" value="TPR-like_helical_dom_sf"/>
</dbReference>
<protein>
    <submittedName>
        <fullName evidence="8">Putative Zn-dependent protease</fullName>
    </submittedName>
</protein>
<dbReference type="GO" id="GO:0051603">
    <property type="term" value="P:proteolysis involved in protein catabolic process"/>
    <property type="evidence" value="ECO:0007669"/>
    <property type="project" value="TreeGrafter"/>
</dbReference>
<dbReference type="PANTHER" id="PTHR22726:SF1">
    <property type="entry name" value="METALLOENDOPEPTIDASE OMA1, MITOCHONDRIAL"/>
    <property type="match status" value="1"/>
</dbReference>
<dbReference type="Gene3D" id="1.25.40.10">
    <property type="entry name" value="Tetratricopeptide repeat domain"/>
    <property type="match status" value="1"/>
</dbReference>
<evidence type="ECO:0000256" key="6">
    <source>
        <dbReference type="ARBA" id="ARBA00023049"/>
    </source>
</evidence>